<reference evidence="1" key="1">
    <citation type="submission" date="2022-10" db="EMBL/GenBank/DDBJ databases">
        <title>Complete Genome of Trichothecium roseum strain YXFP-22015, a Plant Pathogen Isolated from Citrus.</title>
        <authorList>
            <person name="Wang Y."/>
            <person name="Zhu L."/>
        </authorList>
    </citation>
    <scope>NUCLEOTIDE SEQUENCE</scope>
    <source>
        <strain evidence="1">YXFP-22015</strain>
    </source>
</reference>
<accession>A0ACC0V3H1</accession>
<name>A0ACC0V3H1_9HYPO</name>
<evidence type="ECO:0000313" key="2">
    <source>
        <dbReference type="Proteomes" id="UP001163324"/>
    </source>
</evidence>
<dbReference type="Proteomes" id="UP001163324">
    <property type="component" value="Chromosome 4"/>
</dbReference>
<evidence type="ECO:0000313" key="1">
    <source>
        <dbReference type="EMBL" id="KAI9900945.1"/>
    </source>
</evidence>
<proteinExistence type="predicted"/>
<sequence length="111" mass="12044">MPTLPIYIVSWDKTLGFSVVLDNGNKYEGHLNLGVPVQIFRCGPNATVTFDSEGDLAGTHEYTCTFTSTTTKVTAANGVVIDNPVPEELVTDVRGGDDKFLETKGSMTWET</sequence>
<organism evidence="1 2">
    <name type="scientific">Trichothecium roseum</name>
    <dbReference type="NCBI Taxonomy" id="47278"/>
    <lineage>
        <taxon>Eukaryota</taxon>
        <taxon>Fungi</taxon>
        <taxon>Dikarya</taxon>
        <taxon>Ascomycota</taxon>
        <taxon>Pezizomycotina</taxon>
        <taxon>Sordariomycetes</taxon>
        <taxon>Hypocreomycetidae</taxon>
        <taxon>Hypocreales</taxon>
        <taxon>Hypocreales incertae sedis</taxon>
        <taxon>Trichothecium</taxon>
    </lineage>
</organism>
<comment type="caution">
    <text evidence="1">The sequence shown here is derived from an EMBL/GenBank/DDBJ whole genome shotgun (WGS) entry which is preliminary data.</text>
</comment>
<protein>
    <submittedName>
        <fullName evidence="1">Uncharacterized protein</fullName>
    </submittedName>
</protein>
<dbReference type="EMBL" id="CM047943">
    <property type="protein sequence ID" value="KAI9900945.1"/>
    <property type="molecule type" value="Genomic_DNA"/>
</dbReference>
<gene>
    <name evidence="1" type="ORF">N3K66_005207</name>
</gene>
<keyword evidence="2" id="KW-1185">Reference proteome</keyword>